<protein>
    <submittedName>
        <fullName evidence="2">Uncharacterized protein</fullName>
    </submittedName>
</protein>
<dbReference type="OrthoDB" id="1869436at2759"/>
<accession>A0A314UL64</accession>
<reference evidence="2 3" key="1">
    <citation type="submission" date="2018-02" db="EMBL/GenBank/DDBJ databases">
        <title>Draft genome of wild Prunus yedoensis var. nudiflora.</title>
        <authorList>
            <person name="Baek S."/>
            <person name="Kim J.-H."/>
            <person name="Choi K."/>
            <person name="Kim G.-B."/>
            <person name="Cho A."/>
            <person name="Jang H."/>
            <person name="Shin C.-H."/>
            <person name="Yu H.-J."/>
            <person name="Mun J.-H."/>
        </authorList>
    </citation>
    <scope>NUCLEOTIDE SEQUENCE [LARGE SCALE GENOMIC DNA]</scope>
    <source>
        <strain evidence="3">cv. Jeju island</strain>
        <tissue evidence="2">Leaf</tissue>
    </source>
</reference>
<dbReference type="AlphaFoldDB" id="A0A314UL64"/>
<evidence type="ECO:0000313" key="2">
    <source>
        <dbReference type="EMBL" id="PQM37596.1"/>
    </source>
</evidence>
<feature type="region of interest" description="Disordered" evidence="1">
    <location>
        <begin position="1"/>
        <end position="20"/>
    </location>
</feature>
<dbReference type="EMBL" id="PJQY01003428">
    <property type="protein sequence ID" value="PQM37596.1"/>
    <property type="molecule type" value="Genomic_DNA"/>
</dbReference>
<sequence length="156" mass="17360">MVKALSLQQPPTPHSDVSSNNVKKKVVYNAQVKETFAAVVENRVDKDQTCQLALVSKDIVVDSGTILESGTLNVLVVIEVVLDPNALIPFQIDYCLVNVKDGVVHYVLWPKEFVLHTAPKKVKAIDCLYGCLGLRIFMKEVLNIIWNCKIVCPLQN</sequence>
<name>A0A314UL64_PRUYE</name>
<organism evidence="2 3">
    <name type="scientific">Prunus yedoensis var. nudiflora</name>
    <dbReference type="NCBI Taxonomy" id="2094558"/>
    <lineage>
        <taxon>Eukaryota</taxon>
        <taxon>Viridiplantae</taxon>
        <taxon>Streptophyta</taxon>
        <taxon>Embryophyta</taxon>
        <taxon>Tracheophyta</taxon>
        <taxon>Spermatophyta</taxon>
        <taxon>Magnoliopsida</taxon>
        <taxon>eudicotyledons</taxon>
        <taxon>Gunneridae</taxon>
        <taxon>Pentapetalae</taxon>
        <taxon>rosids</taxon>
        <taxon>fabids</taxon>
        <taxon>Rosales</taxon>
        <taxon>Rosaceae</taxon>
        <taxon>Amygdaloideae</taxon>
        <taxon>Amygdaleae</taxon>
        <taxon>Prunus</taxon>
    </lineage>
</organism>
<keyword evidence="3" id="KW-1185">Reference proteome</keyword>
<comment type="caution">
    <text evidence="2">The sequence shown here is derived from an EMBL/GenBank/DDBJ whole genome shotgun (WGS) entry which is preliminary data.</text>
</comment>
<evidence type="ECO:0000313" key="3">
    <source>
        <dbReference type="Proteomes" id="UP000250321"/>
    </source>
</evidence>
<dbReference type="Proteomes" id="UP000250321">
    <property type="component" value="Unassembled WGS sequence"/>
</dbReference>
<proteinExistence type="predicted"/>
<gene>
    <name evidence="2" type="ORF">Pyn_02307</name>
</gene>
<evidence type="ECO:0000256" key="1">
    <source>
        <dbReference type="SAM" id="MobiDB-lite"/>
    </source>
</evidence>